<dbReference type="EC" id="3.4.19.1" evidence="5"/>
<dbReference type="InterPro" id="IPR045550">
    <property type="entry name" value="AARE_N"/>
</dbReference>
<feature type="domain" description="Peptidase S9 prolyl oligopeptidase catalytic" evidence="9">
    <location>
        <begin position="499"/>
        <end position="736"/>
    </location>
</feature>
<dbReference type="GO" id="GO:0005737">
    <property type="term" value="C:cytoplasm"/>
    <property type="evidence" value="ECO:0007669"/>
    <property type="project" value="UniProtKB-SubCell"/>
</dbReference>
<proteinExistence type="inferred from homology"/>
<evidence type="ECO:0000313" key="12">
    <source>
        <dbReference type="Proteomes" id="UP000283269"/>
    </source>
</evidence>
<keyword evidence="12" id="KW-1185">Reference proteome</keyword>
<reference evidence="11 12" key="1">
    <citation type="journal article" date="2018" name="Evol. Lett.">
        <title>Horizontal gene cluster transfer increased hallucinogenic mushroom diversity.</title>
        <authorList>
            <person name="Reynolds H.T."/>
            <person name="Vijayakumar V."/>
            <person name="Gluck-Thaler E."/>
            <person name="Korotkin H.B."/>
            <person name="Matheny P.B."/>
            <person name="Slot J.C."/>
        </authorList>
    </citation>
    <scope>NUCLEOTIDE SEQUENCE [LARGE SCALE GENOMIC DNA]</scope>
    <source>
        <strain evidence="11 12">2631</strain>
    </source>
</reference>
<keyword evidence="7" id="KW-0378">Hydrolase</keyword>
<dbReference type="AlphaFoldDB" id="A0A409WUZ9"/>
<evidence type="ECO:0000256" key="8">
    <source>
        <dbReference type="ARBA" id="ARBA00032829"/>
    </source>
</evidence>
<evidence type="ECO:0000313" key="11">
    <source>
        <dbReference type="EMBL" id="PPQ82281.1"/>
    </source>
</evidence>
<dbReference type="Gene3D" id="3.40.50.1820">
    <property type="entry name" value="alpha/beta hydrolase"/>
    <property type="match status" value="1"/>
</dbReference>
<evidence type="ECO:0000256" key="1">
    <source>
        <dbReference type="ARBA" id="ARBA00000721"/>
    </source>
</evidence>
<dbReference type="Pfam" id="PF00326">
    <property type="entry name" value="Peptidase_S9"/>
    <property type="match status" value="1"/>
</dbReference>
<dbReference type="PANTHER" id="PTHR42776">
    <property type="entry name" value="SERINE PEPTIDASE S9 FAMILY MEMBER"/>
    <property type="match status" value="1"/>
</dbReference>
<gene>
    <name evidence="11" type="ORF">CVT25_008431</name>
</gene>
<evidence type="ECO:0000256" key="7">
    <source>
        <dbReference type="ARBA" id="ARBA00022801"/>
    </source>
</evidence>
<feature type="domain" description="Acylamino-acid-releasing enzyme N-terminal" evidence="10">
    <location>
        <begin position="151"/>
        <end position="429"/>
    </location>
</feature>
<evidence type="ECO:0000256" key="3">
    <source>
        <dbReference type="ARBA" id="ARBA00010040"/>
    </source>
</evidence>
<evidence type="ECO:0000259" key="9">
    <source>
        <dbReference type="Pfam" id="PF00326"/>
    </source>
</evidence>
<dbReference type="Pfam" id="PF19283">
    <property type="entry name" value="APEH_N"/>
    <property type="match status" value="2"/>
</dbReference>
<dbReference type="EMBL" id="NHYD01003153">
    <property type="protein sequence ID" value="PPQ82281.1"/>
    <property type="molecule type" value="Genomic_DNA"/>
</dbReference>
<comment type="catalytic activity">
    <reaction evidence="1">
        <text>Cleavage of an N-acetyl or N-formyl amino acid from the N-terminus of a polypeptide.</text>
        <dbReference type="EC" id="3.4.19.1"/>
    </reaction>
</comment>
<protein>
    <recommendedName>
        <fullName evidence="5">acylaminoacyl-peptidase</fullName>
        <ecNumber evidence="5">3.4.19.1</ecNumber>
    </recommendedName>
    <alternativeName>
        <fullName evidence="8">Dipeptidyl-peptidase V</fullName>
    </alternativeName>
</protein>
<dbReference type="PANTHER" id="PTHR42776:SF4">
    <property type="entry name" value="ACYLAMINO-ACID-RELEASING ENZYME"/>
    <property type="match status" value="1"/>
</dbReference>
<dbReference type="GO" id="GO:0004252">
    <property type="term" value="F:serine-type endopeptidase activity"/>
    <property type="evidence" value="ECO:0007669"/>
    <property type="project" value="TreeGrafter"/>
</dbReference>
<comment type="caution">
    <text evidence="11">The sequence shown here is derived from an EMBL/GenBank/DDBJ whole genome shotgun (WGS) entry which is preliminary data.</text>
</comment>
<comment type="subcellular location">
    <subcellularLocation>
        <location evidence="2">Cytoplasm</location>
    </subcellularLocation>
</comment>
<evidence type="ECO:0000256" key="6">
    <source>
        <dbReference type="ARBA" id="ARBA00022490"/>
    </source>
</evidence>
<dbReference type="GO" id="GO:0008242">
    <property type="term" value="F:omega peptidase activity"/>
    <property type="evidence" value="ECO:0007669"/>
    <property type="project" value="UniProtKB-EC"/>
</dbReference>
<evidence type="ECO:0000259" key="10">
    <source>
        <dbReference type="Pfam" id="PF19283"/>
    </source>
</evidence>
<evidence type="ECO:0000256" key="4">
    <source>
        <dbReference type="ARBA" id="ARBA00011881"/>
    </source>
</evidence>
<dbReference type="InterPro" id="IPR001375">
    <property type="entry name" value="Peptidase_S9_cat"/>
</dbReference>
<dbReference type="SUPFAM" id="SSF53474">
    <property type="entry name" value="alpha/beta-Hydrolases"/>
    <property type="match status" value="1"/>
</dbReference>
<dbReference type="SUPFAM" id="SSF82171">
    <property type="entry name" value="DPP6 N-terminal domain-like"/>
    <property type="match status" value="1"/>
</dbReference>
<dbReference type="Proteomes" id="UP000283269">
    <property type="component" value="Unassembled WGS sequence"/>
</dbReference>
<feature type="domain" description="Acylamino-acid-releasing enzyme N-terminal" evidence="10">
    <location>
        <begin position="21"/>
        <end position="142"/>
    </location>
</feature>
<dbReference type="GO" id="GO:0006508">
    <property type="term" value="P:proteolysis"/>
    <property type="evidence" value="ECO:0007669"/>
    <property type="project" value="InterPro"/>
</dbReference>
<comment type="similarity">
    <text evidence="3">Belongs to the peptidase S9C family.</text>
</comment>
<keyword evidence="6" id="KW-0963">Cytoplasm</keyword>
<sequence>MYTQLAEIPVPTGAHDHSRPAAVEITYSVKDHFRNTKRNMVKTIVFSSEATHGPVSVSTALQDVDIVAQIISPSTQRRAILRSPKSGSPRYVEIWKNGLLETSLDVTDLHGDFYSDEFLGSLSFSPSETSILYIAEAKAPESKDPFVKFRFNPDFGEGLSGKRRPAIFIFNWENPPSEDGDKRTLVQLKTDGDVRFGQAIFSANSDKIVYATGYEFTADGRILGIKGCFNRPSGIWRLKLASEPPTRTEETKIHPLNIDASVQKLTSPHLSCRSPRILSHNGRSTLIWLSSLSGGAHLASSTLYSLDVTSDSSKPLEIPSPHEPLVGIVDTPGPQTNGFPGLYPSYNILPDSSALSPTGLSVLVSSHWGSRTTVLQISLKDGLVRDLIPISTLYSWSVLATDGHSRVICSCSSPSLPYEIVLGEFDETGAISWRVLDKPELPDYVSSALQGIRTKIIRIPGRHLVETIVVQGANRGNGLIAPCIISPHGGPHGASTTAFSPTTAALVIEGYTISFPNYTGSPGYGEAFLQGLIGRCGELDVQDCIASARHLISIGISKEGPGMQLITGGSHGGFLTAHLIGQFPTFFSAAILRNPVISAGEISSSDIPDWYFSEFGFDYPVFSSSASKTNPPLLYPNPPLVTPMTFATLQAASPVAYIDAICVPVLLLIGAADRRVAPSQGIEYYHALKVRYAGRKEKGSKVEMLVFEGESHPLDGVEAAKASFEATKQWFAEAVNSKNHH</sequence>
<dbReference type="OrthoDB" id="43744at2759"/>
<organism evidence="11 12">
    <name type="scientific">Psilocybe cyanescens</name>
    <dbReference type="NCBI Taxonomy" id="93625"/>
    <lineage>
        <taxon>Eukaryota</taxon>
        <taxon>Fungi</taxon>
        <taxon>Dikarya</taxon>
        <taxon>Basidiomycota</taxon>
        <taxon>Agaricomycotina</taxon>
        <taxon>Agaricomycetes</taxon>
        <taxon>Agaricomycetidae</taxon>
        <taxon>Agaricales</taxon>
        <taxon>Agaricineae</taxon>
        <taxon>Strophariaceae</taxon>
        <taxon>Psilocybe</taxon>
    </lineage>
</organism>
<evidence type="ECO:0000256" key="2">
    <source>
        <dbReference type="ARBA" id="ARBA00004496"/>
    </source>
</evidence>
<name>A0A409WUZ9_PSICY</name>
<evidence type="ECO:0000256" key="5">
    <source>
        <dbReference type="ARBA" id="ARBA00012917"/>
    </source>
</evidence>
<comment type="subunit">
    <text evidence="4">Homotetramer.</text>
</comment>
<dbReference type="STRING" id="93625.A0A409WUZ9"/>
<accession>A0A409WUZ9</accession>
<dbReference type="InterPro" id="IPR029058">
    <property type="entry name" value="AB_hydrolase_fold"/>
</dbReference>
<dbReference type="InParanoid" id="A0A409WUZ9"/>